<accession>A0A9J6GTA0</accession>
<reference evidence="8 9" key="1">
    <citation type="journal article" date="2020" name="Cell">
        <title>Large-Scale Comparative Analyses of Tick Genomes Elucidate Their Genetic Diversity and Vector Capacities.</title>
        <authorList>
            <consortium name="Tick Genome and Microbiome Consortium (TIGMIC)"/>
            <person name="Jia N."/>
            <person name="Wang J."/>
            <person name="Shi W."/>
            <person name="Du L."/>
            <person name="Sun Y."/>
            <person name="Zhan W."/>
            <person name="Jiang J.F."/>
            <person name="Wang Q."/>
            <person name="Zhang B."/>
            <person name="Ji P."/>
            <person name="Bell-Sakyi L."/>
            <person name="Cui X.M."/>
            <person name="Yuan T.T."/>
            <person name="Jiang B.G."/>
            <person name="Yang W.F."/>
            <person name="Lam T.T."/>
            <person name="Chang Q.C."/>
            <person name="Ding S.J."/>
            <person name="Wang X.J."/>
            <person name="Zhu J.G."/>
            <person name="Ruan X.D."/>
            <person name="Zhao L."/>
            <person name="Wei J.T."/>
            <person name="Ye R.Z."/>
            <person name="Que T.C."/>
            <person name="Du C.H."/>
            <person name="Zhou Y.H."/>
            <person name="Cheng J.X."/>
            <person name="Dai P.F."/>
            <person name="Guo W.B."/>
            <person name="Han X.H."/>
            <person name="Huang E.J."/>
            <person name="Li L.F."/>
            <person name="Wei W."/>
            <person name="Gao Y.C."/>
            <person name="Liu J.Z."/>
            <person name="Shao H.Z."/>
            <person name="Wang X."/>
            <person name="Wang C.C."/>
            <person name="Yang T.C."/>
            <person name="Huo Q.B."/>
            <person name="Li W."/>
            <person name="Chen H.Y."/>
            <person name="Chen S.E."/>
            <person name="Zhou L.G."/>
            <person name="Ni X.B."/>
            <person name="Tian J.H."/>
            <person name="Sheng Y."/>
            <person name="Liu T."/>
            <person name="Pan Y.S."/>
            <person name="Xia L.Y."/>
            <person name="Li J."/>
            <person name="Zhao F."/>
            <person name="Cao W.C."/>
        </authorList>
    </citation>
    <scope>NUCLEOTIDE SEQUENCE [LARGE SCALE GENOMIC DNA]</scope>
    <source>
        <strain evidence="8">HaeL-2018</strain>
    </source>
</reference>
<dbReference type="InterPro" id="IPR009006">
    <property type="entry name" value="Ala_racemase/Decarboxylase_C"/>
</dbReference>
<dbReference type="OMA" id="HGNAKSP"/>
<dbReference type="Pfam" id="PF00278">
    <property type="entry name" value="Orn_DAP_Arg_deC"/>
    <property type="match status" value="1"/>
</dbReference>
<dbReference type="FunFam" id="3.20.20.10:FF:000003">
    <property type="entry name" value="Diaminopimelate decarboxylase"/>
    <property type="match status" value="1"/>
</dbReference>
<keyword evidence="4" id="KW-0456">Lyase</keyword>
<evidence type="ECO:0000256" key="5">
    <source>
        <dbReference type="RuleBase" id="RU003737"/>
    </source>
</evidence>
<evidence type="ECO:0000256" key="2">
    <source>
        <dbReference type="ARBA" id="ARBA00022793"/>
    </source>
</evidence>
<organism evidence="8 9">
    <name type="scientific">Haemaphysalis longicornis</name>
    <name type="common">Bush tick</name>
    <dbReference type="NCBI Taxonomy" id="44386"/>
    <lineage>
        <taxon>Eukaryota</taxon>
        <taxon>Metazoa</taxon>
        <taxon>Ecdysozoa</taxon>
        <taxon>Arthropoda</taxon>
        <taxon>Chelicerata</taxon>
        <taxon>Arachnida</taxon>
        <taxon>Acari</taxon>
        <taxon>Parasitiformes</taxon>
        <taxon>Ixodida</taxon>
        <taxon>Ixodoidea</taxon>
        <taxon>Ixodidae</taxon>
        <taxon>Haemaphysalinae</taxon>
        <taxon>Haemaphysalis</taxon>
    </lineage>
</organism>
<comment type="similarity">
    <text evidence="5">Belongs to the Orn/Lys/Arg decarboxylase class-II family.</text>
</comment>
<comment type="cofactor">
    <cofactor evidence="1">
        <name>pyridoxal 5'-phosphate</name>
        <dbReference type="ChEBI" id="CHEBI:597326"/>
    </cofactor>
</comment>
<evidence type="ECO:0000256" key="4">
    <source>
        <dbReference type="ARBA" id="ARBA00023239"/>
    </source>
</evidence>
<dbReference type="CDD" id="cd06828">
    <property type="entry name" value="PLPDE_III_DapDC"/>
    <property type="match status" value="1"/>
</dbReference>
<dbReference type="NCBIfam" id="TIGR01048">
    <property type="entry name" value="lysA"/>
    <property type="match status" value="1"/>
</dbReference>
<dbReference type="Pfam" id="PF02784">
    <property type="entry name" value="Orn_Arg_deC_N"/>
    <property type="match status" value="1"/>
</dbReference>
<dbReference type="InterPro" id="IPR002986">
    <property type="entry name" value="DAP_deCOOHase_LysA"/>
</dbReference>
<dbReference type="SUPFAM" id="SSF50621">
    <property type="entry name" value="Alanine racemase C-terminal domain-like"/>
    <property type="match status" value="1"/>
</dbReference>
<dbReference type="PANTHER" id="PTHR43727">
    <property type="entry name" value="DIAMINOPIMELATE DECARBOXYLASE"/>
    <property type="match status" value="1"/>
</dbReference>
<keyword evidence="9" id="KW-1185">Reference proteome</keyword>
<gene>
    <name evidence="8" type="ORF">HPB48_010569</name>
</gene>
<name>A0A9J6GTA0_HAELO</name>
<feature type="domain" description="Orn/DAP/Arg decarboxylase 2 C-terminal" evidence="6">
    <location>
        <begin position="28"/>
        <end position="369"/>
    </location>
</feature>
<dbReference type="Proteomes" id="UP000821853">
    <property type="component" value="Chromosome 9"/>
</dbReference>
<dbReference type="PRINTS" id="PR01181">
    <property type="entry name" value="DAPDCRBXLASE"/>
</dbReference>
<dbReference type="OrthoDB" id="5034579at2759"/>
<evidence type="ECO:0000313" key="9">
    <source>
        <dbReference type="Proteomes" id="UP000821853"/>
    </source>
</evidence>
<evidence type="ECO:0000313" key="8">
    <source>
        <dbReference type="EMBL" id="KAH9381750.1"/>
    </source>
</evidence>
<evidence type="ECO:0000259" key="6">
    <source>
        <dbReference type="Pfam" id="PF00278"/>
    </source>
</evidence>
<evidence type="ECO:0000256" key="3">
    <source>
        <dbReference type="ARBA" id="ARBA00022898"/>
    </source>
</evidence>
<feature type="domain" description="Orn/DAP/Arg decarboxylase 2 N-terminal" evidence="7">
    <location>
        <begin position="33"/>
        <end position="277"/>
    </location>
</feature>
<comment type="caution">
    <text evidence="8">The sequence shown here is derived from an EMBL/GenBank/DDBJ whole genome shotgun (WGS) entry which is preliminary data.</text>
</comment>
<dbReference type="PANTHER" id="PTHR43727:SF2">
    <property type="entry name" value="GROUP IV DECARBOXYLASE"/>
    <property type="match status" value="1"/>
</dbReference>
<dbReference type="PRINTS" id="PR01179">
    <property type="entry name" value="ODADCRBXLASE"/>
</dbReference>
<dbReference type="Gene3D" id="2.40.37.10">
    <property type="entry name" value="Lyase, Ornithine Decarboxylase, Chain A, domain 1"/>
    <property type="match status" value="1"/>
</dbReference>
<dbReference type="InterPro" id="IPR022643">
    <property type="entry name" value="De-COase2_C"/>
</dbReference>
<dbReference type="AlphaFoldDB" id="A0A9J6GTA0"/>
<keyword evidence="3" id="KW-0663">Pyridoxal phosphate</keyword>
<protein>
    <recommendedName>
        <fullName evidence="10">Diaminopimelate decarboxylase</fullName>
    </recommendedName>
</protein>
<dbReference type="SUPFAM" id="SSF51419">
    <property type="entry name" value="PLP-binding barrel"/>
    <property type="match status" value="1"/>
</dbReference>
<dbReference type="GO" id="GO:0009089">
    <property type="term" value="P:lysine biosynthetic process via diaminopimelate"/>
    <property type="evidence" value="ECO:0007669"/>
    <property type="project" value="InterPro"/>
</dbReference>
<dbReference type="InterPro" id="IPR000183">
    <property type="entry name" value="Orn/DAP/Arg_de-COase"/>
</dbReference>
<dbReference type="Gene3D" id="3.20.20.10">
    <property type="entry name" value="Alanine racemase"/>
    <property type="match status" value="1"/>
</dbReference>
<dbReference type="GO" id="GO:0008836">
    <property type="term" value="F:diaminopimelate decarboxylase activity"/>
    <property type="evidence" value="ECO:0007669"/>
    <property type="project" value="InterPro"/>
</dbReference>
<evidence type="ECO:0000259" key="7">
    <source>
        <dbReference type="Pfam" id="PF02784"/>
    </source>
</evidence>
<sequence>MESYRNGVMYLDHVSLEMLAEQYGTPLYVYSKRKIEKNVRMIQQGLQSSQHLMCFPLRANQSLGILSIFKQLGTGFVVGTVEELRKVLKLGADPQKITVSGVGKTKELISQAIANNVYCIHAESWQELERIEQLGREGNKVVPVGVRINPEVDAHVHPNLATALPGSRYGFPLREAESACMRVFASRSMELLGVKYHLGSQVLVFEPFLEALEKIMDIVDKLDSKGVTMKHVDVGGGIGVPRRHTDDVPGLDSWIRRIAEPIERRGLRVVCEPGRCVILDAGLLLTRVEYIKKAAGRNYLIVDASLSELVTPALYDSYHEIRSVSEGVGQRPQRYDVVGPGTGPAETFGVARYLPMMEQGALLAILTTGAYGSCLSSNFASRNLVMEIVVDGPAYAIIRERQTLEQQVANERFFKD</sequence>
<keyword evidence="2" id="KW-0210">Decarboxylase</keyword>
<dbReference type="InterPro" id="IPR022644">
    <property type="entry name" value="De-COase2_N"/>
</dbReference>
<dbReference type="VEuPathDB" id="VectorBase:HLOH_062726"/>
<evidence type="ECO:0008006" key="10">
    <source>
        <dbReference type="Google" id="ProtNLM"/>
    </source>
</evidence>
<dbReference type="EMBL" id="JABSTR010000011">
    <property type="protein sequence ID" value="KAH9381750.1"/>
    <property type="molecule type" value="Genomic_DNA"/>
</dbReference>
<dbReference type="InterPro" id="IPR029066">
    <property type="entry name" value="PLP-binding_barrel"/>
</dbReference>
<proteinExistence type="inferred from homology"/>
<evidence type="ECO:0000256" key="1">
    <source>
        <dbReference type="ARBA" id="ARBA00001933"/>
    </source>
</evidence>